<dbReference type="InterPro" id="IPR000644">
    <property type="entry name" value="CBS_dom"/>
</dbReference>
<evidence type="ECO:0000256" key="1">
    <source>
        <dbReference type="ARBA" id="ARBA00006446"/>
    </source>
</evidence>
<dbReference type="RefSeq" id="WP_003614116.1">
    <property type="nucleotide sequence ID" value="NZ_ADVE02000001.1"/>
</dbReference>
<accession>A0A2D2CZM0</accession>
<dbReference type="Gene3D" id="3.10.580.10">
    <property type="entry name" value="CBS-domain"/>
    <property type="match status" value="1"/>
</dbReference>
<protein>
    <submittedName>
        <fullName evidence="6">HlyC/CorC family transporter</fullName>
    </submittedName>
</protein>
<dbReference type="InterPro" id="IPR016169">
    <property type="entry name" value="FAD-bd_PCMH_sub2"/>
</dbReference>
<dbReference type="Proteomes" id="UP000230709">
    <property type="component" value="Chromosome"/>
</dbReference>
<dbReference type="SMART" id="SM00116">
    <property type="entry name" value="CBS"/>
    <property type="match status" value="2"/>
</dbReference>
<dbReference type="KEGG" id="mtw:CQW49_09970"/>
<dbReference type="PANTHER" id="PTHR22777">
    <property type="entry name" value="HEMOLYSIN-RELATED"/>
    <property type="match status" value="1"/>
</dbReference>
<dbReference type="STRING" id="595536.GCA_000178815_03170"/>
<dbReference type="Pfam" id="PF03471">
    <property type="entry name" value="CorC_HlyC"/>
    <property type="match status" value="1"/>
</dbReference>
<keyword evidence="2" id="KW-0677">Repeat</keyword>
<dbReference type="SUPFAM" id="SSF54631">
    <property type="entry name" value="CBS-domain pair"/>
    <property type="match status" value="1"/>
</dbReference>
<evidence type="ECO:0000256" key="3">
    <source>
        <dbReference type="ARBA" id="ARBA00023122"/>
    </source>
</evidence>
<dbReference type="InterPro" id="IPR044751">
    <property type="entry name" value="Ion_transp-like_CBS"/>
</dbReference>
<feature type="domain" description="CBS" evidence="5">
    <location>
        <begin position="173"/>
        <end position="233"/>
    </location>
</feature>
<evidence type="ECO:0000256" key="2">
    <source>
        <dbReference type="ARBA" id="ARBA00022737"/>
    </source>
</evidence>
<evidence type="ECO:0000259" key="5">
    <source>
        <dbReference type="PROSITE" id="PS51371"/>
    </source>
</evidence>
<dbReference type="SUPFAM" id="SSF56176">
    <property type="entry name" value="FAD-binding/transporter-associated domain-like"/>
    <property type="match status" value="1"/>
</dbReference>
<dbReference type="CDD" id="cd04590">
    <property type="entry name" value="CBS_pair_CorC_HlyC_assoc"/>
    <property type="match status" value="1"/>
</dbReference>
<dbReference type="GO" id="GO:0050660">
    <property type="term" value="F:flavin adenine dinucleotide binding"/>
    <property type="evidence" value="ECO:0007669"/>
    <property type="project" value="InterPro"/>
</dbReference>
<comment type="similarity">
    <text evidence="1">Belongs to the UPF0053 family. Hemolysin C subfamily.</text>
</comment>
<dbReference type="AlphaFoldDB" id="A0A2D2CZM0"/>
<evidence type="ECO:0000313" key="7">
    <source>
        <dbReference type="Proteomes" id="UP000230709"/>
    </source>
</evidence>
<feature type="domain" description="CBS" evidence="5">
    <location>
        <begin position="74"/>
        <end position="135"/>
    </location>
</feature>
<keyword evidence="3 4" id="KW-0129">CBS domain</keyword>
<dbReference type="SMART" id="SM01091">
    <property type="entry name" value="CorC_HlyC"/>
    <property type="match status" value="1"/>
</dbReference>
<sequence>MSRIDNGEHVGSRRGEPRVGIVDRLRALIGFGSASVREDIEEALEDATGDVTPHERVLLKNVLALHDLRVADAMVPRADIVAVGQDATLGETLALFRNAGHSRLPVYGDTLDDPRGMIHIRDFVDYLASLAERAEPAAAAPKGDAQDHASMEHAPTASLAAIDFSTPLSTVDVLKPVLYVPPSMPALDLLVKMQATHTHLALVIDEYGGTHGLATMEDIVEMIVGDIEDEHDIDEEPRIETVSEGVYMIDAKADLEEVSRRLGVDFTPEENGAEVTTLGGLVASLAGHVPMRGEIVPAPVEGWEFEIVDADPRRVGRLLVHAPK</sequence>
<dbReference type="Gene3D" id="3.30.465.10">
    <property type="match status" value="1"/>
</dbReference>
<evidence type="ECO:0000313" key="6">
    <source>
        <dbReference type="EMBL" id="ATQ68166.1"/>
    </source>
</evidence>
<dbReference type="EMBL" id="CP023737">
    <property type="protein sequence ID" value="ATQ68166.1"/>
    <property type="molecule type" value="Genomic_DNA"/>
</dbReference>
<dbReference type="PANTHER" id="PTHR22777:SF27">
    <property type="entry name" value="MAGNESIUM AND COBALT EFFLUX PROTEIN CORC"/>
    <property type="match status" value="1"/>
</dbReference>
<dbReference type="Pfam" id="PF00571">
    <property type="entry name" value="CBS"/>
    <property type="match status" value="2"/>
</dbReference>
<gene>
    <name evidence="6" type="ORF">CQW49_09970</name>
</gene>
<dbReference type="PROSITE" id="PS51371">
    <property type="entry name" value="CBS"/>
    <property type="match status" value="2"/>
</dbReference>
<proteinExistence type="inferred from homology"/>
<dbReference type="InterPro" id="IPR046342">
    <property type="entry name" value="CBS_dom_sf"/>
</dbReference>
<keyword evidence="7" id="KW-1185">Reference proteome</keyword>
<dbReference type="InterPro" id="IPR036318">
    <property type="entry name" value="FAD-bd_PCMH-like_sf"/>
</dbReference>
<reference evidence="7" key="1">
    <citation type="submission" date="2017-10" db="EMBL/GenBank/DDBJ databases">
        <title>Completed PacBio SMRT sequence of Methylosinus trichosporium OB3b reveals presence of a third large plasmid.</title>
        <authorList>
            <person name="Charles T.C."/>
            <person name="Lynch M.D.J."/>
            <person name="Heil J.R."/>
            <person name="Cheng J."/>
        </authorList>
    </citation>
    <scope>NUCLEOTIDE SEQUENCE [LARGE SCALE GENOMIC DNA]</scope>
    <source>
        <strain evidence="7">OB3b</strain>
    </source>
</reference>
<evidence type="ECO:0000256" key="4">
    <source>
        <dbReference type="PROSITE-ProRule" id="PRU00703"/>
    </source>
</evidence>
<dbReference type="InterPro" id="IPR005170">
    <property type="entry name" value="Transptr-assoc_dom"/>
</dbReference>
<organism evidence="6 7">
    <name type="scientific">Methylosinus trichosporium (strain ATCC 35070 / NCIMB 11131 / UNIQEM 75 / OB3b)</name>
    <dbReference type="NCBI Taxonomy" id="595536"/>
    <lineage>
        <taxon>Bacteria</taxon>
        <taxon>Pseudomonadati</taxon>
        <taxon>Pseudomonadota</taxon>
        <taxon>Alphaproteobacteria</taxon>
        <taxon>Hyphomicrobiales</taxon>
        <taxon>Methylocystaceae</taxon>
        <taxon>Methylosinus</taxon>
    </lineage>
</organism>
<dbReference type="GO" id="GO:0005886">
    <property type="term" value="C:plasma membrane"/>
    <property type="evidence" value="ECO:0007669"/>
    <property type="project" value="TreeGrafter"/>
</dbReference>
<name>A0A2D2CZM0_METT3</name>